<dbReference type="EMBL" id="CYTK01000003">
    <property type="protein sequence ID" value="CUJ01262.1"/>
    <property type="molecule type" value="Genomic_DNA"/>
</dbReference>
<protein>
    <submittedName>
        <fullName evidence="1">Uncharacterized protein</fullName>
    </submittedName>
</protein>
<proteinExistence type="predicted"/>
<evidence type="ECO:0000313" key="1">
    <source>
        <dbReference type="EMBL" id="CUJ01262.1"/>
    </source>
</evidence>
<comment type="caution">
    <text evidence="1">The sequence shown here is derived from an EMBL/GenBank/DDBJ whole genome shotgun (WGS) entry which is preliminary data.</text>
</comment>
<evidence type="ECO:0000313" key="2">
    <source>
        <dbReference type="Proteomes" id="UP000044098"/>
    </source>
</evidence>
<dbReference type="AlphaFoldDB" id="A0AAD2IZ52"/>
<organism evidence="1 2">
    <name type="scientific">Achromobacter aegrifaciens</name>
    <dbReference type="NCBI Taxonomy" id="1287736"/>
    <lineage>
        <taxon>Bacteria</taxon>
        <taxon>Pseudomonadati</taxon>
        <taxon>Pseudomonadota</taxon>
        <taxon>Betaproteobacteria</taxon>
        <taxon>Burkholderiales</taxon>
        <taxon>Alcaligenaceae</taxon>
        <taxon>Achromobacter</taxon>
    </lineage>
</organism>
<accession>A0AAD2IZ52</accession>
<reference evidence="1 2" key="1">
    <citation type="submission" date="2015-09" db="EMBL/GenBank/DDBJ databases">
        <authorList>
            <consortium name="Pathogen Informatics"/>
        </authorList>
    </citation>
    <scope>NUCLEOTIDE SEQUENCE [LARGE SCALE GENOMIC DNA]</scope>
    <source>
        <strain evidence="1 2">2789STDY5608625</strain>
    </source>
</reference>
<sequence>MAFKRLLADKTLRIKEPALKTIVNTAYFEDWAILLSPLQLAQAAGDACRYGDDPAWKPLK</sequence>
<gene>
    <name evidence="1" type="ORF">ERS370000_02429</name>
</gene>
<name>A0AAD2IZ52_ACHAE</name>
<dbReference type="Proteomes" id="UP000044098">
    <property type="component" value="Unassembled WGS sequence"/>
</dbReference>